<dbReference type="EMBL" id="GDHC01021215">
    <property type="protein sequence ID" value="JAP97413.1"/>
    <property type="molecule type" value="Transcribed_RNA"/>
</dbReference>
<evidence type="ECO:0000313" key="1">
    <source>
        <dbReference type="EMBL" id="JAP97413.1"/>
    </source>
</evidence>
<reference evidence="1" key="1">
    <citation type="journal article" date="2016" name="Gigascience">
        <title>De novo construction of an expanded transcriptome assembly for the western tarnished plant bug, Lygus hesperus.</title>
        <authorList>
            <person name="Tassone E.E."/>
            <person name="Geib S.M."/>
            <person name="Hall B."/>
            <person name="Fabrick J.A."/>
            <person name="Brent C.S."/>
            <person name="Hull J.J."/>
        </authorList>
    </citation>
    <scope>NUCLEOTIDE SEQUENCE</scope>
</reference>
<organism evidence="1">
    <name type="scientific">Lygus hesperus</name>
    <name type="common">Western plant bug</name>
    <dbReference type="NCBI Taxonomy" id="30085"/>
    <lineage>
        <taxon>Eukaryota</taxon>
        <taxon>Metazoa</taxon>
        <taxon>Ecdysozoa</taxon>
        <taxon>Arthropoda</taxon>
        <taxon>Hexapoda</taxon>
        <taxon>Insecta</taxon>
        <taxon>Pterygota</taxon>
        <taxon>Neoptera</taxon>
        <taxon>Paraneoptera</taxon>
        <taxon>Hemiptera</taxon>
        <taxon>Heteroptera</taxon>
        <taxon>Panheteroptera</taxon>
        <taxon>Cimicomorpha</taxon>
        <taxon>Miridae</taxon>
        <taxon>Mirini</taxon>
        <taxon>Lygus</taxon>
    </lineage>
</organism>
<protein>
    <submittedName>
        <fullName evidence="1">Uncharacterized protein</fullName>
    </submittedName>
</protein>
<sequence>FCTLLPTQLATSHHNSQAVYSNTLYHSQLTSKMSHNQQGCVPRVDDCLPANHCPPPACPQKMTTCEKDFPCPPVRREIVRTTTPPPPCPPPKVVEVEKEIVQPYVRKEIIRTSTPPPPQCPPCPIQEKFVIDPPPQPVCCEPQPTCCQPQPTCCQPQPACCPQPQNACSTHHKHHN</sequence>
<gene>
    <name evidence="1" type="ORF">g.59774</name>
</gene>
<proteinExistence type="predicted"/>
<name>A0A146KLH2_LYGHE</name>
<dbReference type="AlphaFoldDB" id="A0A146KLH2"/>
<feature type="non-terminal residue" evidence="1">
    <location>
        <position position="1"/>
    </location>
</feature>
<accession>A0A146KLH2</accession>